<protein>
    <submittedName>
        <fullName evidence="1">Intradiol ring-cleavage dioxygenase</fullName>
    </submittedName>
</protein>
<dbReference type="AlphaFoldDB" id="A0A5S3PUM5"/>
<sequence length="212" mass="24221">MKIISILFLVAFFVSSCSGQVRERGKTKKIVGGPCEDCEAALDYQKLDLQLSTIDTVEGYQSFEKKIEITGTVFKSDGKTPAKNVILYFYQTNRNGIYEPSENPVGWERRHGKYRGWVKTESDGKFSYYSFRPAAYPDGRDPQHIHLYIVEPYKKPYYLDNYLFDDDPMLIQKERDGLQNRGGSGIVVLKVGHGILTAKRDIILGLNIPNYE</sequence>
<dbReference type="PROSITE" id="PS51257">
    <property type="entry name" value="PROKAR_LIPOPROTEIN"/>
    <property type="match status" value="1"/>
</dbReference>
<dbReference type="SUPFAM" id="SSF49482">
    <property type="entry name" value="Aromatic compound dioxygenase"/>
    <property type="match status" value="1"/>
</dbReference>
<dbReference type="OrthoDB" id="933561at2"/>
<dbReference type="EMBL" id="VATY01000001">
    <property type="protein sequence ID" value="TMM57892.1"/>
    <property type="molecule type" value="Genomic_DNA"/>
</dbReference>
<evidence type="ECO:0000313" key="2">
    <source>
        <dbReference type="Proteomes" id="UP000310314"/>
    </source>
</evidence>
<comment type="caution">
    <text evidence="1">The sequence shown here is derived from an EMBL/GenBank/DDBJ whole genome shotgun (WGS) entry which is preliminary data.</text>
</comment>
<dbReference type="GO" id="GO:0005506">
    <property type="term" value="F:iron ion binding"/>
    <property type="evidence" value="ECO:0007669"/>
    <property type="project" value="InterPro"/>
</dbReference>
<keyword evidence="1" id="KW-0223">Dioxygenase</keyword>
<accession>A0A5S3PUM5</accession>
<dbReference type="GO" id="GO:0016702">
    <property type="term" value="F:oxidoreductase activity, acting on single donors with incorporation of molecular oxygen, incorporation of two atoms of oxygen"/>
    <property type="evidence" value="ECO:0007669"/>
    <property type="project" value="InterPro"/>
</dbReference>
<dbReference type="InterPro" id="IPR015889">
    <property type="entry name" value="Intradiol_dOase_core"/>
</dbReference>
<name>A0A5S3PUM5_9FLAO</name>
<evidence type="ECO:0000313" key="1">
    <source>
        <dbReference type="EMBL" id="TMM57892.1"/>
    </source>
</evidence>
<proteinExistence type="predicted"/>
<keyword evidence="1" id="KW-0560">Oxidoreductase</keyword>
<keyword evidence="2" id="KW-1185">Reference proteome</keyword>
<dbReference type="RefSeq" id="WP_138655824.1">
    <property type="nucleotide sequence ID" value="NZ_VATY01000001.1"/>
</dbReference>
<organism evidence="1 2">
    <name type="scientific">Maribacter algarum</name>
    <name type="common">ex Zhang et al. 2020</name>
    <dbReference type="NCBI Taxonomy" id="2578118"/>
    <lineage>
        <taxon>Bacteria</taxon>
        <taxon>Pseudomonadati</taxon>
        <taxon>Bacteroidota</taxon>
        <taxon>Flavobacteriia</taxon>
        <taxon>Flavobacteriales</taxon>
        <taxon>Flavobacteriaceae</taxon>
        <taxon>Maribacter</taxon>
    </lineage>
</organism>
<dbReference type="Proteomes" id="UP000310314">
    <property type="component" value="Unassembled WGS sequence"/>
</dbReference>
<reference evidence="1 2" key="1">
    <citation type="submission" date="2019-05" db="EMBL/GenBank/DDBJ databases">
        <authorList>
            <person name="Zhang J.-Y."/>
            <person name="Feg X."/>
            <person name="Du Z.-J."/>
        </authorList>
    </citation>
    <scope>NUCLEOTIDE SEQUENCE [LARGE SCALE GENOMIC DNA]</scope>
    <source>
        <strain evidence="1 2">RZ26</strain>
    </source>
</reference>
<dbReference type="PANTHER" id="PTHR33711:SF10">
    <property type="entry name" value="INTRADIOL RING-CLEAVAGE DIOXYGENASES DOMAIN-CONTAINING PROTEIN"/>
    <property type="match status" value="1"/>
</dbReference>
<dbReference type="PANTHER" id="PTHR33711">
    <property type="entry name" value="DIOXYGENASE, PUTATIVE (AFU_ORTHOLOGUE AFUA_2G02910)-RELATED"/>
    <property type="match status" value="1"/>
</dbReference>
<gene>
    <name evidence="1" type="ORF">FEE95_00215</name>
</gene>
<dbReference type="Gene3D" id="2.60.130.10">
    <property type="entry name" value="Aromatic compound dioxygenase"/>
    <property type="match status" value="1"/>
</dbReference>
<dbReference type="InterPro" id="IPR050770">
    <property type="entry name" value="Intradiol_RC_Dioxygenase"/>
</dbReference>